<organism evidence="3 4">
    <name type="scientific">Paradevosia shaoguanensis</name>
    <dbReference type="NCBI Taxonomy" id="1335043"/>
    <lineage>
        <taxon>Bacteria</taxon>
        <taxon>Pseudomonadati</taxon>
        <taxon>Pseudomonadota</taxon>
        <taxon>Alphaproteobacteria</taxon>
        <taxon>Hyphomicrobiales</taxon>
        <taxon>Devosiaceae</taxon>
        <taxon>Paradevosia</taxon>
    </lineage>
</organism>
<evidence type="ECO:0000256" key="1">
    <source>
        <dbReference type="ARBA" id="ARBA00022729"/>
    </source>
</evidence>
<dbReference type="InterPro" id="IPR006059">
    <property type="entry name" value="SBP"/>
</dbReference>
<comment type="caution">
    <text evidence="3">The sequence shown here is derived from an EMBL/GenBank/DDBJ whole genome shotgun (WGS) entry which is preliminary data.</text>
</comment>
<dbReference type="AlphaFoldDB" id="A0AA41QIH4"/>
<dbReference type="GO" id="GO:0030288">
    <property type="term" value="C:outer membrane-bounded periplasmic space"/>
    <property type="evidence" value="ECO:0007669"/>
    <property type="project" value="TreeGrafter"/>
</dbReference>
<keyword evidence="1" id="KW-0732">Signal</keyword>
<dbReference type="GO" id="GO:0015888">
    <property type="term" value="P:thiamine transport"/>
    <property type="evidence" value="ECO:0007669"/>
    <property type="project" value="TreeGrafter"/>
</dbReference>
<dbReference type="PANTHER" id="PTHR30006:SF2">
    <property type="entry name" value="ABC TRANSPORTER SUBSTRATE-BINDING PROTEIN"/>
    <property type="match status" value="1"/>
</dbReference>
<dbReference type="EMBL" id="JALAZD010000001">
    <property type="protein sequence ID" value="MCI0125422.1"/>
    <property type="molecule type" value="Genomic_DNA"/>
</dbReference>
<sequence length="342" mass="37678">MALAASSPVVPALAQDGKVNITFFIWAGSNQGVIPTKVIEDYRAAHPNVTIDILESNNTITYPKMVAARRTTPDDPLVHCGFFNVDAITKGKVDDMWAPVSTADVPNMANVLERFVRPEGKGIGYQTSTIGIMYNTDKVKEPPKSWSVLWADGNDKQVTFFDYDTRMLAIAARLNGGDERNIDPGFEVWANHAGNIRALVDSNDAVKNLIVSGDAYYSPWFASLASVWMKEGAPLGFAAPEEGMIAFPVYLAIANGVTPEEKKVCGDLINTLLEPENAARYGELTYSVPVTTNAALSDEQKANPLLSLEAAEKAILLDYDYIAEMSSDWRERWDREVKFKMR</sequence>
<protein>
    <submittedName>
        <fullName evidence="3">Extracellular solute-binding protein</fullName>
    </submittedName>
</protein>
<keyword evidence="2" id="KW-0574">Periplasm</keyword>
<dbReference type="Proteomes" id="UP001156140">
    <property type="component" value="Unassembled WGS sequence"/>
</dbReference>
<dbReference type="Gene3D" id="3.40.190.10">
    <property type="entry name" value="Periplasmic binding protein-like II"/>
    <property type="match status" value="2"/>
</dbReference>
<dbReference type="GO" id="GO:0030976">
    <property type="term" value="F:thiamine pyrophosphate binding"/>
    <property type="evidence" value="ECO:0007669"/>
    <property type="project" value="TreeGrafter"/>
</dbReference>
<dbReference type="GO" id="GO:0030975">
    <property type="term" value="F:thiamine binding"/>
    <property type="evidence" value="ECO:0007669"/>
    <property type="project" value="TreeGrafter"/>
</dbReference>
<evidence type="ECO:0000313" key="3">
    <source>
        <dbReference type="EMBL" id="MCI0125422.1"/>
    </source>
</evidence>
<gene>
    <name evidence="3" type="ORF">ML536_01130</name>
</gene>
<accession>A0AA41QIH4</accession>
<proteinExistence type="predicted"/>
<dbReference type="RefSeq" id="WP_052152239.1">
    <property type="nucleotide sequence ID" value="NZ_JAKETQ010000001.1"/>
</dbReference>
<evidence type="ECO:0000313" key="4">
    <source>
        <dbReference type="Proteomes" id="UP001156140"/>
    </source>
</evidence>
<name>A0AA41QIH4_9HYPH</name>
<dbReference type="SUPFAM" id="SSF53850">
    <property type="entry name" value="Periplasmic binding protein-like II"/>
    <property type="match status" value="1"/>
</dbReference>
<evidence type="ECO:0000256" key="2">
    <source>
        <dbReference type="ARBA" id="ARBA00022764"/>
    </source>
</evidence>
<dbReference type="PANTHER" id="PTHR30006">
    <property type="entry name" value="THIAMINE-BINDING PERIPLASMIC PROTEIN-RELATED"/>
    <property type="match status" value="1"/>
</dbReference>
<dbReference type="Pfam" id="PF13416">
    <property type="entry name" value="SBP_bac_8"/>
    <property type="match status" value="1"/>
</dbReference>
<reference evidence="3" key="1">
    <citation type="submission" date="2022-03" db="EMBL/GenBank/DDBJ databases">
        <title>The complete genome sequence of a Methyloterrigena soli.</title>
        <authorList>
            <person name="Zi Z."/>
        </authorList>
    </citation>
    <scope>NUCLEOTIDE SEQUENCE</scope>
    <source>
        <strain evidence="3">M48</strain>
    </source>
</reference>
<keyword evidence="4" id="KW-1185">Reference proteome</keyword>